<sequence length="402" mass="41951">MTYDLLAGLRVVEAAAFIAGPSAGMQLAQMGAEVIRIDAIGGGPDFRRWPLAPNGESLYWEGLNKGKKSIAIDLSSGEGRELAVALATAPGEDGGLFLTNFPVRGFLSYEALAARRADIVCVRVMGWADGAPALDYTINASVGVPLMTGPKDSAEPVNHVFPAWDFITGAQAAFAMVAAEAARRRTGKGADVRIALSDVAATCLSQSGQLAETLMGGDRPRMGNDLYGAFGRDFATADGRRLMLVAITPKQWSGLIDVLGIAAAVDSIEAEVGVRFARDEGARFTHRARLFPLFAAAMVTRTAGDLGSAFDRAGVTWSEYRTLSEAAADPRLFDGNPTFETIAHPSGLTYPAAGPAIHFAGTERGPVAPAPRLGAHSDEVLASVLGLGDGAIAALHDRGVVA</sequence>
<dbReference type="AlphaFoldDB" id="A0A558RCS7"/>
<dbReference type="Gene3D" id="3.30.1540.10">
    <property type="entry name" value="formyl-coa transferase, domain 3"/>
    <property type="match status" value="1"/>
</dbReference>
<gene>
    <name evidence="1" type="ORF">FOY91_01770</name>
</gene>
<reference evidence="1 2" key="1">
    <citation type="submission" date="2019-07" db="EMBL/GenBank/DDBJ databases">
        <title>Sphingomonas solaris sp. nov., isolated from a solar panel from Boston, Massachusetts.</title>
        <authorList>
            <person name="Tanner K."/>
            <person name="Pascual J."/>
            <person name="Mancuso C."/>
            <person name="Pereto J."/>
            <person name="Khalil A."/>
            <person name="Vilanova C."/>
        </authorList>
    </citation>
    <scope>NUCLEOTIDE SEQUENCE [LARGE SCALE GENOMIC DNA]</scope>
    <source>
        <strain evidence="1 2">R4DWN</strain>
    </source>
</reference>
<dbReference type="Pfam" id="PF02515">
    <property type="entry name" value="CoA_transf_3"/>
    <property type="match status" value="1"/>
</dbReference>
<keyword evidence="2" id="KW-1185">Reference proteome</keyword>
<protein>
    <submittedName>
        <fullName evidence="1">Carnitine dehydratase</fullName>
    </submittedName>
</protein>
<comment type="caution">
    <text evidence="1">The sequence shown here is derived from an EMBL/GenBank/DDBJ whole genome shotgun (WGS) entry which is preliminary data.</text>
</comment>
<evidence type="ECO:0000313" key="2">
    <source>
        <dbReference type="Proteomes" id="UP000318681"/>
    </source>
</evidence>
<dbReference type="GO" id="GO:0003824">
    <property type="term" value="F:catalytic activity"/>
    <property type="evidence" value="ECO:0007669"/>
    <property type="project" value="InterPro"/>
</dbReference>
<proteinExistence type="predicted"/>
<dbReference type="SUPFAM" id="SSF89796">
    <property type="entry name" value="CoA-transferase family III (CaiB/BaiF)"/>
    <property type="match status" value="1"/>
</dbReference>
<dbReference type="EMBL" id="VNIM01000003">
    <property type="protein sequence ID" value="TVV77287.1"/>
    <property type="molecule type" value="Genomic_DNA"/>
</dbReference>
<dbReference type="PANTHER" id="PTHR48228">
    <property type="entry name" value="SUCCINYL-COA--D-CITRAMALATE COA-TRANSFERASE"/>
    <property type="match status" value="1"/>
</dbReference>
<dbReference type="Proteomes" id="UP000318681">
    <property type="component" value="Unassembled WGS sequence"/>
</dbReference>
<evidence type="ECO:0000313" key="1">
    <source>
        <dbReference type="EMBL" id="TVV77287.1"/>
    </source>
</evidence>
<dbReference type="Gene3D" id="3.40.50.10540">
    <property type="entry name" value="Crotonobetainyl-coa:carnitine coa-transferase, domain 1"/>
    <property type="match status" value="1"/>
</dbReference>
<accession>A0A558RCS7</accession>
<dbReference type="PANTHER" id="PTHR48228:SF5">
    <property type="entry name" value="ALPHA-METHYLACYL-COA RACEMASE"/>
    <property type="match status" value="1"/>
</dbReference>
<dbReference type="RefSeq" id="WP_145147496.1">
    <property type="nucleotide sequence ID" value="NZ_VNIM01000003.1"/>
</dbReference>
<dbReference type="InterPro" id="IPR050509">
    <property type="entry name" value="CoA-transferase_III"/>
</dbReference>
<dbReference type="InterPro" id="IPR003673">
    <property type="entry name" value="CoA-Trfase_fam_III"/>
</dbReference>
<organism evidence="1 2">
    <name type="scientific">Alterirhizorhabdus solaris</name>
    <dbReference type="NCBI Taxonomy" id="2529389"/>
    <lineage>
        <taxon>Bacteria</taxon>
        <taxon>Pseudomonadati</taxon>
        <taxon>Pseudomonadota</taxon>
        <taxon>Alphaproteobacteria</taxon>
        <taxon>Sphingomonadales</taxon>
        <taxon>Rhizorhabdaceae</taxon>
        <taxon>Alterirhizorhabdus</taxon>
    </lineage>
</organism>
<dbReference type="InterPro" id="IPR044855">
    <property type="entry name" value="CoA-Trfase_III_dom3_sf"/>
</dbReference>
<name>A0A558RCS7_9SPHN</name>
<dbReference type="InterPro" id="IPR023606">
    <property type="entry name" value="CoA-Trfase_III_dom_1_sf"/>
</dbReference>
<dbReference type="OrthoDB" id="9806585at2"/>